<name>A0ACC0PBP6_RHOML</name>
<evidence type="ECO:0000313" key="1">
    <source>
        <dbReference type="EMBL" id="KAI8562930.1"/>
    </source>
</evidence>
<evidence type="ECO:0000313" key="2">
    <source>
        <dbReference type="Proteomes" id="UP001062846"/>
    </source>
</evidence>
<keyword evidence="2" id="KW-1185">Reference proteome</keyword>
<dbReference type="EMBL" id="CM046390">
    <property type="protein sequence ID" value="KAI8562930.1"/>
    <property type="molecule type" value="Genomic_DNA"/>
</dbReference>
<proteinExistence type="predicted"/>
<sequence length="122" mass="13545">MTTTRVIFTRSLLTTQQTLSSILSSLLRLLRCFFLHSPSFLSLHPPPLPSSPSQPTSTASRGYANLRTSSSLNGPNSNLSNRSPKEMVLLDGCDFNHWLVILENPKSDTPRDEIIDSYINPS</sequence>
<reference evidence="1" key="1">
    <citation type="submission" date="2022-02" db="EMBL/GenBank/DDBJ databases">
        <title>Plant Genome Project.</title>
        <authorList>
            <person name="Zhang R.-G."/>
        </authorList>
    </citation>
    <scope>NUCLEOTIDE SEQUENCE</scope>
    <source>
        <strain evidence="1">AT1</strain>
    </source>
</reference>
<gene>
    <name evidence="1" type="ORF">RHMOL_Rhmol03G0074200</name>
</gene>
<comment type="caution">
    <text evidence="1">The sequence shown here is derived from an EMBL/GenBank/DDBJ whole genome shotgun (WGS) entry which is preliminary data.</text>
</comment>
<organism evidence="1 2">
    <name type="scientific">Rhododendron molle</name>
    <name type="common">Chinese azalea</name>
    <name type="synonym">Azalea mollis</name>
    <dbReference type="NCBI Taxonomy" id="49168"/>
    <lineage>
        <taxon>Eukaryota</taxon>
        <taxon>Viridiplantae</taxon>
        <taxon>Streptophyta</taxon>
        <taxon>Embryophyta</taxon>
        <taxon>Tracheophyta</taxon>
        <taxon>Spermatophyta</taxon>
        <taxon>Magnoliopsida</taxon>
        <taxon>eudicotyledons</taxon>
        <taxon>Gunneridae</taxon>
        <taxon>Pentapetalae</taxon>
        <taxon>asterids</taxon>
        <taxon>Ericales</taxon>
        <taxon>Ericaceae</taxon>
        <taxon>Ericoideae</taxon>
        <taxon>Rhodoreae</taxon>
        <taxon>Rhododendron</taxon>
    </lineage>
</organism>
<accession>A0ACC0PBP6</accession>
<protein>
    <submittedName>
        <fullName evidence="1">Uncharacterized protein</fullName>
    </submittedName>
</protein>
<dbReference type="Proteomes" id="UP001062846">
    <property type="component" value="Chromosome 3"/>
</dbReference>